<sequence length="102" mass="11310">PKSIVKRKKSIVKVKGREKESARPSVIGTPSSEALHNSLQRKLGLSTDSRPNVAPQQANEHANRVSITNEVSMASVNQLLKKDPRFPHLSDFPIQAPYSLDR</sequence>
<reference evidence="2" key="1">
    <citation type="submission" date="2023-10" db="EMBL/GenBank/DDBJ databases">
        <title>Genome assembly of Pristionchus species.</title>
        <authorList>
            <person name="Yoshida K."/>
            <person name="Sommer R.J."/>
        </authorList>
    </citation>
    <scope>NUCLEOTIDE SEQUENCE</scope>
    <source>
        <strain evidence="2">RS0144</strain>
    </source>
</reference>
<proteinExistence type="predicted"/>
<protein>
    <submittedName>
        <fullName evidence="2">Uncharacterized protein</fullName>
    </submittedName>
</protein>
<evidence type="ECO:0000256" key="1">
    <source>
        <dbReference type="SAM" id="MobiDB-lite"/>
    </source>
</evidence>
<gene>
    <name evidence="2" type="ORF">PENTCL1PPCAC_28516</name>
</gene>
<keyword evidence="3" id="KW-1185">Reference proteome</keyword>
<accession>A0AAV5UJ35</accession>
<feature type="region of interest" description="Disordered" evidence="1">
    <location>
        <begin position="1"/>
        <end position="38"/>
    </location>
</feature>
<feature type="non-terminal residue" evidence="2">
    <location>
        <position position="102"/>
    </location>
</feature>
<dbReference type="Proteomes" id="UP001432027">
    <property type="component" value="Unassembled WGS sequence"/>
</dbReference>
<name>A0AAV5UJ35_9BILA</name>
<comment type="caution">
    <text evidence="2">The sequence shown here is derived from an EMBL/GenBank/DDBJ whole genome shotgun (WGS) entry which is preliminary data.</text>
</comment>
<feature type="compositionally biased region" description="Polar residues" evidence="1">
    <location>
        <begin position="28"/>
        <end position="38"/>
    </location>
</feature>
<organism evidence="2 3">
    <name type="scientific">Pristionchus entomophagus</name>
    <dbReference type="NCBI Taxonomy" id="358040"/>
    <lineage>
        <taxon>Eukaryota</taxon>
        <taxon>Metazoa</taxon>
        <taxon>Ecdysozoa</taxon>
        <taxon>Nematoda</taxon>
        <taxon>Chromadorea</taxon>
        <taxon>Rhabditida</taxon>
        <taxon>Rhabditina</taxon>
        <taxon>Diplogasteromorpha</taxon>
        <taxon>Diplogasteroidea</taxon>
        <taxon>Neodiplogasteridae</taxon>
        <taxon>Pristionchus</taxon>
    </lineage>
</organism>
<dbReference type="EMBL" id="BTSX01000006">
    <property type="protein sequence ID" value="GMT06342.1"/>
    <property type="molecule type" value="Genomic_DNA"/>
</dbReference>
<evidence type="ECO:0000313" key="2">
    <source>
        <dbReference type="EMBL" id="GMT06342.1"/>
    </source>
</evidence>
<feature type="compositionally biased region" description="Basic residues" evidence="1">
    <location>
        <begin position="1"/>
        <end position="14"/>
    </location>
</feature>
<dbReference type="AlphaFoldDB" id="A0AAV5UJ35"/>
<feature type="non-terminal residue" evidence="2">
    <location>
        <position position="1"/>
    </location>
</feature>
<evidence type="ECO:0000313" key="3">
    <source>
        <dbReference type="Proteomes" id="UP001432027"/>
    </source>
</evidence>